<dbReference type="RefSeq" id="WP_311917900.1">
    <property type="nucleotide sequence ID" value="NZ_JAXHPF010000002.1"/>
</dbReference>
<protein>
    <submittedName>
        <fullName evidence="2">Type IV pilus modification protein PilV</fullName>
    </submittedName>
</protein>
<dbReference type="GeneID" id="86887650"/>
<dbReference type="InterPro" id="IPR013362">
    <property type="entry name" value="Pilus_4_PilV"/>
</dbReference>
<evidence type="ECO:0000313" key="3">
    <source>
        <dbReference type="Proteomes" id="UP001284094"/>
    </source>
</evidence>
<dbReference type="Pfam" id="PF22150">
    <property type="entry name" value="Tt1218-like"/>
    <property type="match status" value="1"/>
</dbReference>
<proteinExistence type="predicted"/>
<gene>
    <name evidence="2" type="primary">pilV</name>
    <name evidence="2" type="ORF">SKM48_02590</name>
</gene>
<comment type="caution">
    <text evidence="2">The sequence shown here is derived from an EMBL/GenBank/DDBJ whole genome shotgun (WGS) entry which is preliminary data.</text>
</comment>
<organism evidence="2 3">
    <name type="scientific">Acinetobacter faecalis</name>
    <dbReference type="NCBI Taxonomy" id="2665161"/>
    <lineage>
        <taxon>Bacteria</taxon>
        <taxon>Pseudomonadati</taxon>
        <taxon>Pseudomonadota</taxon>
        <taxon>Gammaproteobacteria</taxon>
        <taxon>Moraxellales</taxon>
        <taxon>Moraxellaceae</taxon>
        <taxon>Acinetobacter</taxon>
    </lineage>
</organism>
<reference evidence="2 3" key="1">
    <citation type="journal article" date="2024" name="Syst. Appl. Microbiol.">
        <title>Evidence for the occurrence of Acinetobacter faecalis in cattle feces and its emended description.</title>
        <authorList>
            <person name="Kyselkova M."/>
            <person name="Xanthopoulou K."/>
            <person name="Shestivska V."/>
            <person name="Spanelova P."/>
            <person name="Maixnerova M."/>
            <person name="Higgins P.G."/>
            <person name="Nemec A."/>
        </authorList>
    </citation>
    <scope>NUCLEOTIDE SEQUENCE [LARGE SCALE GENOMIC DNA]</scope>
    <source>
        <strain evidence="2 3">ANC 7225</strain>
    </source>
</reference>
<evidence type="ECO:0000259" key="1">
    <source>
        <dbReference type="Pfam" id="PF22150"/>
    </source>
</evidence>
<dbReference type="InterPro" id="IPR054402">
    <property type="entry name" value="Tt1218-like_dom"/>
</dbReference>
<accession>A0ABU5GGZ0</accession>
<feature type="domain" description="Type IV pilin Tt1218-like" evidence="1">
    <location>
        <begin position="30"/>
        <end position="105"/>
    </location>
</feature>
<dbReference type="EMBL" id="JAXHPO010000007">
    <property type="protein sequence ID" value="MDY6549662.1"/>
    <property type="molecule type" value="Genomic_DNA"/>
</dbReference>
<dbReference type="NCBIfam" id="TIGR02523">
    <property type="entry name" value="type_IV_pilV"/>
    <property type="match status" value="1"/>
</dbReference>
<name>A0ABU5GGZ0_9GAMM</name>
<sequence>MYKKNQTGVGMFEVLVALFVLAIGVLGFSALQLRAVDATIEANDKTLAMNVARDLAERIRINRLSLEDYVNAINTRSFDTTCLIATPTSNSRPACNGATLARYDAGEIVQIAQNQGQQIVMADCHESTRTCIYVAWGHTNIANDNIASCMVAGSYVANAKCIVLEAF</sequence>
<keyword evidence="3" id="KW-1185">Reference proteome</keyword>
<dbReference type="Proteomes" id="UP001284094">
    <property type="component" value="Unassembled WGS sequence"/>
</dbReference>
<evidence type="ECO:0000313" key="2">
    <source>
        <dbReference type="EMBL" id="MDY6549662.1"/>
    </source>
</evidence>